<dbReference type="Proteomes" id="UP000050360">
    <property type="component" value="Unassembled WGS sequence"/>
</dbReference>
<dbReference type="AlphaFoldDB" id="A0A0P8A3U1"/>
<feature type="domain" description="Carboxymuconolactone decarboxylase-like" evidence="1">
    <location>
        <begin position="37"/>
        <end position="105"/>
    </location>
</feature>
<dbReference type="InterPro" id="IPR029032">
    <property type="entry name" value="AhpD-like"/>
</dbReference>
<comment type="caution">
    <text evidence="2">The sequence shown here is derived from an EMBL/GenBank/DDBJ whole genome shotgun (WGS) entry which is preliminary data.</text>
</comment>
<evidence type="ECO:0000259" key="1">
    <source>
        <dbReference type="Pfam" id="PF02627"/>
    </source>
</evidence>
<reference evidence="2 3" key="1">
    <citation type="submission" date="2015-09" db="EMBL/GenBank/DDBJ databases">
        <title>A metagenomics-based metabolic model of nitrate-dependent anaerobic oxidation of methane by Methanoperedens-like archaea.</title>
        <authorList>
            <person name="Arshad A."/>
            <person name="Speth D.R."/>
            <person name="De Graaf R.M."/>
            <person name="Op Den Camp H.J."/>
            <person name="Jetten M.S."/>
            <person name="Welte C.U."/>
        </authorList>
    </citation>
    <scope>NUCLEOTIDE SEQUENCE [LARGE SCALE GENOMIC DNA]</scope>
</reference>
<protein>
    <submittedName>
        <fullName evidence="2">4-carboxymuconolactone decarboxylase</fullName>
    </submittedName>
</protein>
<dbReference type="InterPro" id="IPR003779">
    <property type="entry name" value="CMD-like"/>
</dbReference>
<gene>
    <name evidence="2" type="ORF">MPEBLZ_04395</name>
</gene>
<dbReference type="SUPFAM" id="SSF69118">
    <property type="entry name" value="AhpD-like"/>
    <property type="match status" value="1"/>
</dbReference>
<sequence length="130" mass="14998">MGVYENTLKDIEKTMGIVPGFMKGLPEDVLVQEWPLFKKYNFEETEIPAKYRELMGLSVAANIKCPYCQLFHKGAAAMNGATEEELAETVFLASYTARWSAIIHAQHYDYQKFKEEFEQIGEYLQKMAKK</sequence>
<dbReference type="EMBL" id="LKCM01000449">
    <property type="protein sequence ID" value="KPQ41053.1"/>
    <property type="molecule type" value="Genomic_DNA"/>
</dbReference>
<dbReference type="GO" id="GO:0051920">
    <property type="term" value="F:peroxiredoxin activity"/>
    <property type="evidence" value="ECO:0007669"/>
    <property type="project" value="InterPro"/>
</dbReference>
<dbReference type="NCBIfam" id="TIGR00778">
    <property type="entry name" value="ahpD_dom"/>
    <property type="match status" value="1"/>
</dbReference>
<dbReference type="Gene3D" id="1.20.1290.10">
    <property type="entry name" value="AhpD-like"/>
    <property type="match status" value="1"/>
</dbReference>
<name>A0A0P8A3U1_9EURY</name>
<accession>A0A0P8A3U1</accession>
<dbReference type="Pfam" id="PF02627">
    <property type="entry name" value="CMD"/>
    <property type="match status" value="1"/>
</dbReference>
<proteinExistence type="predicted"/>
<evidence type="ECO:0000313" key="2">
    <source>
        <dbReference type="EMBL" id="KPQ41053.1"/>
    </source>
</evidence>
<dbReference type="InterPro" id="IPR004675">
    <property type="entry name" value="AhpD_core"/>
</dbReference>
<organism evidence="2 3">
    <name type="scientific">Candidatus Methanoperedens nitratireducens</name>
    <dbReference type="NCBI Taxonomy" id="1392998"/>
    <lineage>
        <taxon>Archaea</taxon>
        <taxon>Methanobacteriati</taxon>
        <taxon>Methanobacteriota</taxon>
        <taxon>Stenosarchaea group</taxon>
        <taxon>Methanomicrobia</taxon>
        <taxon>Methanosarcinales</taxon>
        <taxon>ANME-2 cluster</taxon>
        <taxon>Candidatus Methanoperedentaceae</taxon>
        <taxon>Candidatus Methanoperedens</taxon>
    </lineage>
</organism>
<evidence type="ECO:0000313" key="3">
    <source>
        <dbReference type="Proteomes" id="UP000050360"/>
    </source>
</evidence>